<reference evidence="1" key="1">
    <citation type="submission" date="2023-03" db="EMBL/GenBank/DDBJ databases">
        <title>Massive genome expansion in bonnet fungi (Mycena s.s.) driven by repeated elements and novel gene families across ecological guilds.</title>
        <authorList>
            <consortium name="Lawrence Berkeley National Laboratory"/>
            <person name="Harder C.B."/>
            <person name="Miyauchi S."/>
            <person name="Viragh M."/>
            <person name="Kuo A."/>
            <person name="Thoen E."/>
            <person name="Andreopoulos B."/>
            <person name="Lu D."/>
            <person name="Skrede I."/>
            <person name="Drula E."/>
            <person name="Henrissat B."/>
            <person name="Morin E."/>
            <person name="Kohler A."/>
            <person name="Barry K."/>
            <person name="LaButti K."/>
            <person name="Morin E."/>
            <person name="Salamov A."/>
            <person name="Lipzen A."/>
            <person name="Mereny Z."/>
            <person name="Hegedus B."/>
            <person name="Baldrian P."/>
            <person name="Stursova M."/>
            <person name="Weitz H."/>
            <person name="Taylor A."/>
            <person name="Grigoriev I.V."/>
            <person name="Nagy L.G."/>
            <person name="Martin F."/>
            <person name="Kauserud H."/>
        </authorList>
    </citation>
    <scope>NUCLEOTIDE SEQUENCE</scope>
    <source>
        <strain evidence="1">CBHHK182m</strain>
    </source>
</reference>
<evidence type="ECO:0000313" key="2">
    <source>
        <dbReference type="Proteomes" id="UP001215598"/>
    </source>
</evidence>
<evidence type="ECO:0008006" key="3">
    <source>
        <dbReference type="Google" id="ProtNLM"/>
    </source>
</evidence>
<comment type="caution">
    <text evidence="1">The sequence shown here is derived from an EMBL/GenBank/DDBJ whole genome shotgun (WGS) entry which is preliminary data.</text>
</comment>
<dbReference type="Gene3D" id="3.80.10.10">
    <property type="entry name" value="Ribonuclease Inhibitor"/>
    <property type="match status" value="1"/>
</dbReference>
<dbReference type="EMBL" id="JARKIB010000106">
    <property type="protein sequence ID" value="KAJ7739592.1"/>
    <property type="molecule type" value="Genomic_DNA"/>
</dbReference>
<dbReference type="InterPro" id="IPR032675">
    <property type="entry name" value="LRR_dom_sf"/>
</dbReference>
<evidence type="ECO:0000313" key="1">
    <source>
        <dbReference type="EMBL" id="KAJ7739592.1"/>
    </source>
</evidence>
<protein>
    <recommendedName>
        <fullName evidence="3">F-box domain-containing protein</fullName>
    </recommendedName>
</protein>
<proteinExistence type="predicted"/>
<accession>A0AAD7N114</accession>
<dbReference type="Proteomes" id="UP001215598">
    <property type="component" value="Unassembled WGS sequence"/>
</dbReference>
<name>A0AAD7N114_9AGAR</name>
<keyword evidence="2" id="KW-1185">Reference proteome</keyword>
<feature type="non-terminal residue" evidence="1">
    <location>
        <position position="459"/>
    </location>
</feature>
<dbReference type="AlphaFoldDB" id="A0AAD7N114"/>
<gene>
    <name evidence="1" type="ORF">B0H16DRAFT_1568538</name>
</gene>
<sequence length="459" mass="51923">MPPSLTFPDPPTLPPALSRLFEFNAFPSSMESNLIAGYTEELESQIASVDEATVFLSRRRTELLQSLKKVQTLRAPIRRLPPEILQEIFTFAVSAAFDFGDISEVTPPVYNFAPWLLTRVCHYWSTVALQTPALWAMVFLDLDTLGQRGMVPLTELLLTRSRNVPLSVKIFCQDFENRRDPILDLAISHSDRWRIVDLYMSVPCLNQFVTLHGHLSSLTTLLLSIDLAEEEETDLDAAFWDAFAVAPNLRHLQAHSWDKFGFRASPFTLAWDQLTQLSATFASNTEALFILAKLANMVECKLAFTTTNPLPIASTTIRLPHLRFLALQNEEDDFPHIQTETMRKRPFLLDFLETPALQSLTIRETADETGVAALITRSNCAAFLTTLRFHSSATEIAQDAMLRLVAKLPQLAWLEIADFNGTLLPLALPTFIRTLASQWERFGRSKPSRLTVRLVDHMY</sequence>
<organism evidence="1 2">
    <name type="scientific">Mycena metata</name>
    <dbReference type="NCBI Taxonomy" id="1033252"/>
    <lineage>
        <taxon>Eukaryota</taxon>
        <taxon>Fungi</taxon>
        <taxon>Dikarya</taxon>
        <taxon>Basidiomycota</taxon>
        <taxon>Agaricomycotina</taxon>
        <taxon>Agaricomycetes</taxon>
        <taxon>Agaricomycetidae</taxon>
        <taxon>Agaricales</taxon>
        <taxon>Marasmiineae</taxon>
        <taxon>Mycenaceae</taxon>
        <taxon>Mycena</taxon>
    </lineage>
</organism>